<dbReference type="Proteomes" id="UP000184387">
    <property type="component" value="Unassembled WGS sequence"/>
</dbReference>
<evidence type="ECO:0000313" key="2">
    <source>
        <dbReference type="Proteomes" id="UP000184387"/>
    </source>
</evidence>
<dbReference type="Pfam" id="PF10109">
    <property type="entry name" value="Phage_TAC_7"/>
    <property type="match status" value="1"/>
</dbReference>
<accession>A0A1M6LDM2</accession>
<gene>
    <name evidence="1" type="ORF">SAMN02745194_03136</name>
</gene>
<reference evidence="1 2" key="1">
    <citation type="submission" date="2016-11" db="EMBL/GenBank/DDBJ databases">
        <authorList>
            <person name="Jaros S."/>
            <person name="Januszkiewicz K."/>
            <person name="Wedrychowicz H."/>
        </authorList>
    </citation>
    <scope>NUCLEOTIDE SEQUENCE [LARGE SCALE GENOMIC DNA]</scope>
    <source>
        <strain evidence="1 2">DSM 14916</strain>
    </source>
</reference>
<dbReference type="EMBL" id="FQZF01000018">
    <property type="protein sequence ID" value="SHJ69175.1"/>
    <property type="molecule type" value="Genomic_DNA"/>
</dbReference>
<evidence type="ECO:0000313" key="1">
    <source>
        <dbReference type="EMBL" id="SHJ69175.1"/>
    </source>
</evidence>
<organism evidence="1 2">
    <name type="scientific">Muricoccus roseus</name>
    <dbReference type="NCBI Taxonomy" id="198092"/>
    <lineage>
        <taxon>Bacteria</taxon>
        <taxon>Pseudomonadati</taxon>
        <taxon>Pseudomonadota</taxon>
        <taxon>Alphaproteobacteria</taxon>
        <taxon>Acetobacterales</taxon>
        <taxon>Roseomonadaceae</taxon>
        <taxon>Muricoccus</taxon>
    </lineage>
</organism>
<dbReference type="RefSeq" id="WP_073136358.1">
    <property type="nucleotide sequence ID" value="NZ_FQZF01000018.1"/>
</dbReference>
<dbReference type="AlphaFoldDB" id="A0A1M6LDM2"/>
<dbReference type="STRING" id="198092.SAMN02745194_03136"/>
<dbReference type="InterPro" id="IPR019289">
    <property type="entry name" value="Phage_tail_E/E"/>
</dbReference>
<dbReference type="OrthoDB" id="7255679at2"/>
<sequence length="106" mass="11440">MHDDDAILDVDVIEEIPPKRINFPAIEFAGKKYDRLVLRSPTAQALDEAEAKSVQSTSIAGAVHLIHRVSGLPLGVCLQLDPRVLHLAGAYFERFTPPAPKAGGDA</sequence>
<protein>
    <submittedName>
        <fullName evidence="1">Phage tail assembly chaperone protein, E, or 41 or 14</fullName>
    </submittedName>
</protein>
<name>A0A1M6LDM2_9PROT</name>
<keyword evidence="2" id="KW-1185">Reference proteome</keyword>
<proteinExistence type="predicted"/>